<dbReference type="Proteomes" id="UP001379533">
    <property type="component" value="Chromosome"/>
</dbReference>
<dbReference type="Pfam" id="PF00501">
    <property type="entry name" value="AMP-binding"/>
    <property type="match status" value="1"/>
</dbReference>
<evidence type="ECO:0000313" key="4">
    <source>
        <dbReference type="Proteomes" id="UP001379533"/>
    </source>
</evidence>
<proteinExistence type="predicted"/>
<dbReference type="PANTHER" id="PTHR45527:SF1">
    <property type="entry name" value="FATTY ACID SYNTHASE"/>
    <property type="match status" value="1"/>
</dbReference>
<dbReference type="InterPro" id="IPR010071">
    <property type="entry name" value="AA_adenyl_dom"/>
</dbReference>
<sequence>MTLDQIVPAWARTTPGKVAIVAPDGEMTYGELDAAANRLARRFLELGVRPGDRVGILLNKGVRAVVAMQAALRCRAAYVPLDVGWPQARLVRILDDADVAVVVCTAEHLANFRAAGGVVRASVLLETASPWQEVQHCDGDDLAGDGPTETNLAYILYTSGSTGVPKGVCISHRNAMAFVEWAAAEVSLTAADRVSNHAPFVFDLSVFDLYASFLAGATTFIVPEGLSYMPRPLVDFVLSNRITVWYSVPSALVLMMRHGGLLEVAPESALRALIFAGERFPTRELDDLRAGFTSARLWNFYGPTETNVCTAYEVDRNEVIDRPVPIGRAASGDEVWLQPLETAWEGGDHGEGTDIGELIVAGPTVMLGYWGLPPHSGPYATGDICRQRSDGHYEFLGRRDSMVKVRGYRVELGEVEKALETHPSISRAVVMLRGGGVSARLKAFVVASSPLRLLELKSYLSERLPTYMIIDEVTYLDELPKTTNGKIDLHLLTRMAGGELHD</sequence>
<evidence type="ECO:0000259" key="1">
    <source>
        <dbReference type="Pfam" id="PF00501"/>
    </source>
</evidence>
<dbReference type="EMBL" id="CP089982">
    <property type="protein sequence ID" value="WXA99285.1"/>
    <property type="molecule type" value="Genomic_DNA"/>
</dbReference>
<accession>A0ABZ2KKV7</accession>
<dbReference type="CDD" id="cd05930">
    <property type="entry name" value="A_NRPS"/>
    <property type="match status" value="1"/>
</dbReference>
<evidence type="ECO:0000313" key="3">
    <source>
        <dbReference type="EMBL" id="WXA99285.1"/>
    </source>
</evidence>
<dbReference type="InterPro" id="IPR025110">
    <property type="entry name" value="AMP-bd_C"/>
</dbReference>
<keyword evidence="4" id="KW-1185">Reference proteome</keyword>
<gene>
    <name evidence="3" type="ORF">LZC95_20990</name>
</gene>
<dbReference type="PROSITE" id="PS00455">
    <property type="entry name" value="AMP_BINDING"/>
    <property type="match status" value="1"/>
</dbReference>
<dbReference type="NCBIfam" id="TIGR01733">
    <property type="entry name" value="AA-adenyl-dom"/>
    <property type="match status" value="1"/>
</dbReference>
<dbReference type="InterPro" id="IPR020845">
    <property type="entry name" value="AMP-binding_CS"/>
</dbReference>
<protein>
    <submittedName>
        <fullName evidence="3">Amino acid adenylation domain-containing protein</fullName>
    </submittedName>
</protein>
<organism evidence="3 4">
    <name type="scientific">Pendulispora brunnea</name>
    <dbReference type="NCBI Taxonomy" id="2905690"/>
    <lineage>
        <taxon>Bacteria</taxon>
        <taxon>Pseudomonadati</taxon>
        <taxon>Myxococcota</taxon>
        <taxon>Myxococcia</taxon>
        <taxon>Myxococcales</taxon>
        <taxon>Sorangiineae</taxon>
        <taxon>Pendulisporaceae</taxon>
        <taxon>Pendulispora</taxon>
    </lineage>
</organism>
<dbReference type="InterPro" id="IPR045851">
    <property type="entry name" value="AMP-bd_C_sf"/>
</dbReference>
<feature type="domain" description="AMP-binding enzyme C-terminal" evidence="2">
    <location>
        <begin position="414"/>
        <end position="486"/>
    </location>
</feature>
<dbReference type="InterPro" id="IPR000873">
    <property type="entry name" value="AMP-dep_synth/lig_dom"/>
</dbReference>
<name>A0ABZ2KKV7_9BACT</name>
<dbReference type="Pfam" id="PF13193">
    <property type="entry name" value="AMP-binding_C"/>
    <property type="match status" value="1"/>
</dbReference>
<dbReference type="SUPFAM" id="SSF56801">
    <property type="entry name" value="Acetyl-CoA synthetase-like"/>
    <property type="match status" value="1"/>
</dbReference>
<evidence type="ECO:0000259" key="2">
    <source>
        <dbReference type="Pfam" id="PF13193"/>
    </source>
</evidence>
<dbReference type="RefSeq" id="WP_394849920.1">
    <property type="nucleotide sequence ID" value="NZ_CP089982.1"/>
</dbReference>
<feature type="domain" description="AMP-dependent synthetase/ligase" evidence="1">
    <location>
        <begin position="9"/>
        <end position="370"/>
    </location>
</feature>
<reference evidence="3 4" key="1">
    <citation type="submission" date="2021-12" db="EMBL/GenBank/DDBJ databases">
        <title>Discovery of the Pendulisporaceae a myxobacterial family with distinct sporulation behavior and unique specialized metabolism.</title>
        <authorList>
            <person name="Garcia R."/>
            <person name="Popoff A."/>
            <person name="Bader C.D."/>
            <person name="Loehr J."/>
            <person name="Walesch S."/>
            <person name="Walt C."/>
            <person name="Boldt J."/>
            <person name="Bunk B."/>
            <person name="Haeckl F.J.F.P.J."/>
            <person name="Gunesch A.P."/>
            <person name="Birkelbach J."/>
            <person name="Nuebel U."/>
            <person name="Pietschmann T."/>
            <person name="Bach T."/>
            <person name="Mueller R."/>
        </authorList>
    </citation>
    <scope>NUCLEOTIDE SEQUENCE [LARGE SCALE GENOMIC DNA]</scope>
    <source>
        <strain evidence="3 4">MSr12523</strain>
    </source>
</reference>
<dbReference type="InterPro" id="IPR042099">
    <property type="entry name" value="ANL_N_sf"/>
</dbReference>
<dbReference type="PANTHER" id="PTHR45527">
    <property type="entry name" value="NONRIBOSOMAL PEPTIDE SYNTHETASE"/>
    <property type="match status" value="1"/>
</dbReference>
<dbReference type="Gene3D" id="3.40.50.12780">
    <property type="entry name" value="N-terminal domain of ligase-like"/>
    <property type="match status" value="1"/>
</dbReference>
<dbReference type="Gene3D" id="3.30.300.30">
    <property type="match status" value="1"/>
</dbReference>